<sequence length="203" mass="23852">DRAESRAIAVLPFFFFSPCARRLPLPLTGTTNSFETMDVAFENISLPWQAGQRLVQPRLQREARLRERQAAFPVGKPLPRYFLVSNPGRKNRWDQARSYRLQLNSHAGLVLPLSQNCHLFPPCRYHLAVTQHHENEGVSSSLYVQNDPWQPSVNFENFLRNDESIDKQVGERDRETERERERERERDRKREGGRGRKRGREKE</sequence>
<protein>
    <recommendedName>
        <fullName evidence="1">Amine oxidase</fullName>
        <ecNumber evidence="1">1.4.3.-</ecNumber>
    </recommendedName>
</protein>
<dbReference type="GO" id="GO:0048038">
    <property type="term" value="F:quinone binding"/>
    <property type="evidence" value="ECO:0007669"/>
    <property type="project" value="InterPro"/>
</dbReference>
<keyword evidence="1" id="KW-0801">TPQ</keyword>
<dbReference type="PANTHER" id="PTHR10638:SF3">
    <property type="entry name" value="AMILORIDE-SENSITIVE AMINE OXIDASE [COPPER-CONTAINING]"/>
    <property type="match status" value="1"/>
</dbReference>
<dbReference type="InterPro" id="IPR036460">
    <property type="entry name" value="Cu_amine_oxidase_C_sf"/>
</dbReference>
<dbReference type="GO" id="GO:0052597">
    <property type="term" value="F:diamine oxidase activity"/>
    <property type="evidence" value="ECO:0007669"/>
    <property type="project" value="TreeGrafter"/>
</dbReference>
<evidence type="ECO:0000256" key="1">
    <source>
        <dbReference type="RuleBase" id="RU000672"/>
    </source>
</evidence>
<dbReference type="AlphaFoldDB" id="A0A670Z8Q8"/>
<keyword evidence="1" id="KW-0186">Copper</keyword>
<reference evidence="4" key="2">
    <citation type="submission" date="2025-09" db="UniProtKB">
        <authorList>
            <consortium name="Ensembl"/>
        </authorList>
    </citation>
    <scope>IDENTIFICATION</scope>
</reference>
<dbReference type="InterPro" id="IPR000269">
    <property type="entry name" value="Cu_amine_oxidase"/>
</dbReference>
<accession>A0A670Z8Q8</accession>
<proteinExistence type="inferred from homology"/>
<organism evidence="4 5">
    <name type="scientific">Pseudonaja textilis</name>
    <name type="common">Eastern brown snake</name>
    <dbReference type="NCBI Taxonomy" id="8673"/>
    <lineage>
        <taxon>Eukaryota</taxon>
        <taxon>Metazoa</taxon>
        <taxon>Chordata</taxon>
        <taxon>Craniata</taxon>
        <taxon>Vertebrata</taxon>
        <taxon>Euteleostomi</taxon>
        <taxon>Lepidosauria</taxon>
        <taxon>Squamata</taxon>
        <taxon>Bifurcata</taxon>
        <taxon>Unidentata</taxon>
        <taxon>Episquamata</taxon>
        <taxon>Toxicofera</taxon>
        <taxon>Serpentes</taxon>
        <taxon>Colubroidea</taxon>
        <taxon>Elapidae</taxon>
        <taxon>Hydrophiinae</taxon>
        <taxon>Pseudonaja</taxon>
    </lineage>
</organism>
<comment type="similarity">
    <text evidence="1">Belongs to the copper/topaquinone oxidase family.</text>
</comment>
<dbReference type="GO" id="GO:0046677">
    <property type="term" value="P:response to antibiotic"/>
    <property type="evidence" value="ECO:0007669"/>
    <property type="project" value="TreeGrafter"/>
</dbReference>
<dbReference type="GO" id="GO:0005507">
    <property type="term" value="F:copper ion binding"/>
    <property type="evidence" value="ECO:0007669"/>
    <property type="project" value="InterPro"/>
</dbReference>
<keyword evidence="5" id="KW-1185">Reference proteome</keyword>
<name>A0A670Z8Q8_PSETE</name>
<dbReference type="GO" id="GO:0009308">
    <property type="term" value="P:amine metabolic process"/>
    <property type="evidence" value="ECO:0007669"/>
    <property type="project" value="UniProtKB-UniRule"/>
</dbReference>
<dbReference type="GO" id="GO:0005886">
    <property type="term" value="C:plasma membrane"/>
    <property type="evidence" value="ECO:0007669"/>
    <property type="project" value="TreeGrafter"/>
</dbReference>
<dbReference type="GeneTree" id="ENSGT00950000183207"/>
<evidence type="ECO:0000313" key="5">
    <source>
        <dbReference type="Proteomes" id="UP000472273"/>
    </source>
</evidence>
<dbReference type="PANTHER" id="PTHR10638">
    <property type="entry name" value="COPPER AMINE OXIDASE"/>
    <property type="match status" value="1"/>
</dbReference>
<dbReference type="SUPFAM" id="SSF49998">
    <property type="entry name" value="Amine oxidase catalytic domain"/>
    <property type="match status" value="1"/>
</dbReference>
<feature type="domain" description="Copper amine oxidase catalytic" evidence="3">
    <location>
        <begin position="22"/>
        <end position="168"/>
    </location>
</feature>
<dbReference type="OMA" id="SHTYRTW"/>
<keyword evidence="1" id="KW-0479">Metal-binding</keyword>
<dbReference type="Gene3D" id="2.70.98.20">
    <property type="entry name" value="Copper amine oxidase, catalytic domain"/>
    <property type="match status" value="1"/>
</dbReference>
<comment type="PTM">
    <text evidence="1">Topaquinone (TPQ) is generated by copper-dependent autoxidation of a specific tyrosyl residue.</text>
</comment>
<evidence type="ECO:0000313" key="4">
    <source>
        <dbReference type="Ensembl" id="ENSPTXP00000019584.1"/>
    </source>
</evidence>
<dbReference type="InterPro" id="IPR015798">
    <property type="entry name" value="Cu_amine_oxidase_C"/>
</dbReference>
<dbReference type="EC" id="1.4.3.-" evidence="1"/>
<dbReference type="Proteomes" id="UP000472273">
    <property type="component" value="Unplaced"/>
</dbReference>
<comment type="cofactor">
    <cofactor evidence="1">
        <name>Cu cation</name>
        <dbReference type="ChEBI" id="CHEBI:23378"/>
    </cofactor>
    <text evidence="1">Contains 1 topaquinone per subunit.</text>
</comment>
<evidence type="ECO:0000259" key="3">
    <source>
        <dbReference type="Pfam" id="PF01179"/>
    </source>
</evidence>
<reference evidence="4" key="1">
    <citation type="submission" date="2025-08" db="UniProtKB">
        <authorList>
            <consortium name="Ensembl"/>
        </authorList>
    </citation>
    <scope>IDENTIFICATION</scope>
</reference>
<dbReference type="Ensembl" id="ENSPTXT00000020180.1">
    <property type="protein sequence ID" value="ENSPTXP00000019584.1"/>
    <property type="gene ID" value="ENSPTXG00000013533.1"/>
</dbReference>
<dbReference type="Pfam" id="PF01179">
    <property type="entry name" value="Cu_amine_oxid"/>
    <property type="match status" value="1"/>
</dbReference>
<keyword evidence="1" id="KW-0560">Oxidoreductase</keyword>
<evidence type="ECO:0000256" key="2">
    <source>
        <dbReference type="SAM" id="MobiDB-lite"/>
    </source>
</evidence>
<feature type="region of interest" description="Disordered" evidence="2">
    <location>
        <begin position="160"/>
        <end position="203"/>
    </location>
</feature>
<dbReference type="GO" id="GO:0008131">
    <property type="term" value="F:primary methylamine oxidase activity"/>
    <property type="evidence" value="ECO:0007669"/>
    <property type="project" value="InterPro"/>
</dbReference>